<gene>
    <name evidence="1" type="ORF">RND71_034097</name>
</gene>
<dbReference type="AlphaFoldDB" id="A0AAE1RA12"/>
<reference evidence="1" key="1">
    <citation type="submission" date="2023-12" db="EMBL/GenBank/DDBJ databases">
        <title>Genome assembly of Anisodus tanguticus.</title>
        <authorList>
            <person name="Wang Y.-J."/>
        </authorList>
    </citation>
    <scope>NUCLEOTIDE SEQUENCE</scope>
    <source>
        <strain evidence="1">KB-2021</strain>
        <tissue evidence="1">Leaf</tissue>
    </source>
</reference>
<name>A0AAE1RA12_9SOLA</name>
<protein>
    <submittedName>
        <fullName evidence="1">Uncharacterized protein</fullName>
    </submittedName>
</protein>
<sequence>MHKTDFPCSNIPSSHLVYEGFSNLSSFASCGSIAAQNGPTHLALGLNILLKKFT</sequence>
<keyword evidence="2" id="KW-1185">Reference proteome</keyword>
<accession>A0AAE1RA12</accession>
<dbReference type="EMBL" id="JAVYJV010000018">
    <property type="protein sequence ID" value="KAK4347758.1"/>
    <property type="molecule type" value="Genomic_DNA"/>
</dbReference>
<dbReference type="PROSITE" id="PS51257">
    <property type="entry name" value="PROKAR_LIPOPROTEIN"/>
    <property type="match status" value="1"/>
</dbReference>
<organism evidence="1 2">
    <name type="scientific">Anisodus tanguticus</name>
    <dbReference type="NCBI Taxonomy" id="243964"/>
    <lineage>
        <taxon>Eukaryota</taxon>
        <taxon>Viridiplantae</taxon>
        <taxon>Streptophyta</taxon>
        <taxon>Embryophyta</taxon>
        <taxon>Tracheophyta</taxon>
        <taxon>Spermatophyta</taxon>
        <taxon>Magnoliopsida</taxon>
        <taxon>eudicotyledons</taxon>
        <taxon>Gunneridae</taxon>
        <taxon>Pentapetalae</taxon>
        <taxon>asterids</taxon>
        <taxon>lamiids</taxon>
        <taxon>Solanales</taxon>
        <taxon>Solanaceae</taxon>
        <taxon>Solanoideae</taxon>
        <taxon>Hyoscyameae</taxon>
        <taxon>Anisodus</taxon>
    </lineage>
</organism>
<evidence type="ECO:0000313" key="2">
    <source>
        <dbReference type="Proteomes" id="UP001291623"/>
    </source>
</evidence>
<evidence type="ECO:0000313" key="1">
    <source>
        <dbReference type="EMBL" id="KAK4347758.1"/>
    </source>
</evidence>
<proteinExistence type="predicted"/>
<dbReference type="Proteomes" id="UP001291623">
    <property type="component" value="Unassembled WGS sequence"/>
</dbReference>
<comment type="caution">
    <text evidence="1">The sequence shown here is derived from an EMBL/GenBank/DDBJ whole genome shotgun (WGS) entry which is preliminary data.</text>
</comment>